<dbReference type="InterPro" id="IPR036640">
    <property type="entry name" value="ABC1_TM_sf"/>
</dbReference>
<dbReference type="FunFam" id="3.40.50.300:FF:000916">
    <property type="entry name" value="ABC transporter B family member 9"/>
    <property type="match status" value="1"/>
</dbReference>
<dbReference type="InterPro" id="IPR039421">
    <property type="entry name" value="Type_1_exporter"/>
</dbReference>
<keyword evidence="14" id="KW-0175">Coiled coil</keyword>
<accession>A0A811KZP4</accession>
<dbReference type="EMBL" id="CAJFCW020000004">
    <property type="protein sequence ID" value="CAG9114968.1"/>
    <property type="molecule type" value="Genomic_DNA"/>
</dbReference>
<dbReference type="GO" id="GO:0008559">
    <property type="term" value="F:ABC-type xenobiotic transporter activity"/>
    <property type="evidence" value="ECO:0007669"/>
    <property type="project" value="UniProtKB-EC"/>
</dbReference>
<feature type="transmembrane region" description="Helical" evidence="16">
    <location>
        <begin position="729"/>
        <end position="754"/>
    </location>
</feature>
<evidence type="ECO:0000256" key="5">
    <source>
        <dbReference type="ARBA" id="ARBA00022692"/>
    </source>
</evidence>
<evidence type="ECO:0000256" key="15">
    <source>
        <dbReference type="SAM" id="MobiDB-lite"/>
    </source>
</evidence>
<dbReference type="SUPFAM" id="SSF52540">
    <property type="entry name" value="P-loop containing nucleoside triphosphate hydrolases"/>
    <property type="match status" value="2"/>
</dbReference>
<dbReference type="GO" id="GO:0090374">
    <property type="term" value="P:oligopeptide export from mitochondrion"/>
    <property type="evidence" value="ECO:0007669"/>
    <property type="project" value="TreeGrafter"/>
</dbReference>
<protein>
    <recommendedName>
        <fullName evidence="3">ABC-type xenobiotic transporter</fullName>
        <ecNumber evidence="3">7.6.2.2</ecNumber>
    </recommendedName>
</protein>
<feature type="transmembrane region" description="Helical" evidence="16">
    <location>
        <begin position="84"/>
        <end position="107"/>
    </location>
</feature>
<evidence type="ECO:0000256" key="10">
    <source>
        <dbReference type="ARBA" id="ARBA00022989"/>
    </source>
</evidence>
<dbReference type="GO" id="GO:0016887">
    <property type="term" value="F:ATP hydrolysis activity"/>
    <property type="evidence" value="ECO:0007669"/>
    <property type="project" value="InterPro"/>
</dbReference>
<comment type="catalytic activity">
    <reaction evidence="13">
        <text>ATP + H2O + xenobioticSide 1 = ADP + phosphate + xenobioticSide 2.</text>
        <dbReference type="EC" id="7.6.2.2"/>
    </reaction>
</comment>
<dbReference type="PANTHER" id="PTHR43394:SF27">
    <property type="entry name" value="ATP-DEPENDENT TRANSLOCASE ABCB1-LIKE"/>
    <property type="match status" value="1"/>
</dbReference>
<dbReference type="PANTHER" id="PTHR43394">
    <property type="entry name" value="ATP-DEPENDENT PERMEASE MDL1, MITOCHONDRIAL"/>
    <property type="match status" value="1"/>
</dbReference>
<reference evidence="19" key="1">
    <citation type="submission" date="2020-09" db="EMBL/GenBank/DDBJ databases">
        <authorList>
            <person name="Kikuchi T."/>
        </authorList>
    </citation>
    <scope>NUCLEOTIDE SEQUENCE</scope>
    <source>
        <strain evidence="19">SH1</strain>
    </source>
</reference>
<feature type="transmembrane region" description="Helical" evidence="16">
    <location>
        <begin position="182"/>
        <end position="202"/>
    </location>
</feature>
<dbReference type="InterPro" id="IPR003593">
    <property type="entry name" value="AAA+_ATPase"/>
</dbReference>
<keyword evidence="9" id="KW-1278">Translocase</keyword>
<evidence type="ECO:0000256" key="11">
    <source>
        <dbReference type="ARBA" id="ARBA00023136"/>
    </source>
</evidence>
<dbReference type="Gene3D" id="3.40.50.300">
    <property type="entry name" value="P-loop containing nucleotide triphosphate hydrolases"/>
    <property type="match status" value="2"/>
</dbReference>
<dbReference type="GO" id="GO:0005524">
    <property type="term" value="F:ATP binding"/>
    <property type="evidence" value="ECO:0007669"/>
    <property type="project" value="UniProtKB-KW"/>
</dbReference>
<evidence type="ECO:0000256" key="14">
    <source>
        <dbReference type="SAM" id="Coils"/>
    </source>
</evidence>
<dbReference type="Pfam" id="PF00005">
    <property type="entry name" value="ABC_tran"/>
    <property type="match status" value="2"/>
</dbReference>
<dbReference type="CDD" id="cd03249">
    <property type="entry name" value="ABC_MTABC3_MDL1_MDL2"/>
    <property type="match status" value="2"/>
</dbReference>
<evidence type="ECO:0000256" key="1">
    <source>
        <dbReference type="ARBA" id="ARBA00004141"/>
    </source>
</evidence>
<proteinExistence type="inferred from homology"/>
<keyword evidence="4" id="KW-0813">Transport</keyword>
<dbReference type="GO" id="GO:0015421">
    <property type="term" value="F:ABC-type oligopeptide transporter activity"/>
    <property type="evidence" value="ECO:0007669"/>
    <property type="project" value="TreeGrafter"/>
</dbReference>
<keyword evidence="8" id="KW-0067">ATP-binding</keyword>
<sequence>MSVKKEAVKSASYFEMMRYATRTDWALLWTGIFFIILSGITQPFNTVVFRGITSAFMVAQDEYERGTGVNTTVLYDEVFYHAQMYLVIALIVFATTYIAYACFFILCERQLDIYRKKLLLTILHQDISWFDTHEIGMLTQKMSSGMDRIRDGASDKVVLFVHAFTSLVTGLVLGFWMNWKMAIMMLFIVPVTSLMTYVSSVTSRSSLQKQNKAYGNAGAVAEEVLSGIRTVTAFNAQQFEIDRYEKYLKIGCQSGTKKHFLAGLFTAMFTCFNFSFMGIGFWYGSTIVLDGGMAPSTVFAVFWVCLQGAFKISQVLPQITTITGAKVSAAEIFDLIDMEPEIDCEGDSGIKLDDVSGDITFSDIHFHYPSRPNVQILNGVSFDVKAGETVALVGHSGCGKSTLISLLMRYYTPDSGHITIDGQTYEDMNTKWLRSVIGIVSQEPVLFAATISENLRMGKENATRDEMIQVCKDANAHEFICKLPDGYDTFIGDGGVRLSGGQKQRLCIARALIRNPKILLLDEATSALDTESERHVQKAIDQASTGRTTIIIAHRLSTVRNADNIIVFDHGVIVEQGTHEKLMELDSVYKGLIEAQSIEQCDEIEDIKIDDEDNYVPDSRPASRTSSLGRYDSKRASNRLMRSMTSVLQNDTEIEDKIEEMEEEEATQATLKDIFTYAKKERKKFVTGLICTFLRGATLPLFSLVYGRMFLSLGQALNPENHDRVSAEYAVNAVLFVLLGMFSFVFTLSSGALLGKTGEQVTLRLRLAVFRNILRQDASYFDDAKHAVGRLTTRLDTDAPNVQAAIDQRLSEVLQGGVGLICGVSIGMYFSVIYTPVALLCACFTVVFQVFLTNWLKRRSTSDALSAEEASRIASEAIEYVKTVQALTRQKLLFKHFCDATLEPKRRAIIRGLVHSISYGVLNCFMSVNFALSYYFGMLLVNAGLLEPYVVFQVIEALNMAAIVIIGASSYLPEYIKARVAAGLLFKMMNYEPKIDSMSENGMKPAIKGDLTFDKVFFAYPTNPNHHVINNFSLEIKKGETMALVGPSGCGKSTTIQLIERYYDILSGSLKIDDTDYKQISIRHLRENVALVSQEPTLFNMSISQNISYGLEHVTMDRIIEAAKMANVHDFIDSLPNRYETSVGARGGQLSGGQKQRIAIARAIIRNPKVLLLDEATSALDSESEKIVQAALDRASEGRTVISIAHRLSTIQKADQIAVVKDGKVLEMGKHQQLLARKGLYYRLVQKQTE</sequence>
<comment type="subcellular location">
    <subcellularLocation>
        <location evidence="1">Membrane</location>
        <topology evidence="1">Multi-pass membrane protein</topology>
    </subcellularLocation>
</comment>
<evidence type="ECO:0000313" key="20">
    <source>
        <dbReference type="Proteomes" id="UP000614601"/>
    </source>
</evidence>
<evidence type="ECO:0000256" key="3">
    <source>
        <dbReference type="ARBA" id="ARBA00012191"/>
    </source>
</evidence>
<comment type="similarity">
    <text evidence="2">Belongs to the ABC transporter superfamily. ABCB family. Multidrug resistance exporter (TC 3.A.1.201) subfamily.</text>
</comment>
<feature type="domain" description="ABC transmembrane type-1" evidence="18">
    <location>
        <begin position="686"/>
        <end position="977"/>
    </location>
</feature>
<feature type="transmembrane region" description="Helical" evidence="16">
    <location>
        <begin position="813"/>
        <end position="831"/>
    </location>
</feature>
<dbReference type="AlphaFoldDB" id="A0A811KZP4"/>
<evidence type="ECO:0000313" key="19">
    <source>
        <dbReference type="EMBL" id="CAD5221357.1"/>
    </source>
</evidence>
<dbReference type="EC" id="7.6.2.2" evidence="3"/>
<keyword evidence="11 16" id="KW-0472">Membrane</keyword>
<gene>
    <name evidence="19" type="ORF">BOKJ2_LOCUS9404</name>
</gene>
<feature type="transmembrane region" description="Helical" evidence="16">
    <location>
        <begin position="287"/>
        <end position="306"/>
    </location>
</feature>
<dbReference type="FunFam" id="3.40.50.300:FF:000479">
    <property type="entry name" value="Multidrug resistance protein 1A"/>
    <property type="match status" value="1"/>
</dbReference>
<feature type="transmembrane region" description="Helical" evidence="16">
    <location>
        <begin position="913"/>
        <end position="937"/>
    </location>
</feature>
<feature type="region of interest" description="Disordered" evidence="15">
    <location>
        <begin position="612"/>
        <end position="631"/>
    </location>
</feature>
<feature type="transmembrane region" description="Helical" evidence="16">
    <location>
        <begin position="685"/>
        <end position="709"/>
    </location>
</feature>
<feature type="coiled-coil region" evidence="14">
    <location>
        <begin position="644"/>
        <end position="674"/>
    </location>
</feature>
<evidence type="ECO:0000256" key="7">
    <source>
        <dbReference type="ARBA" id="ARBA00022741"/>
    </source>
</evidence>
<evidence type="ECO:0000259" key="18">
    <source>
        <dbReference type="PROSITE" id="PS50929"/>
    </source>
</evidence>
<evidence type="ECO:0000256" key="9">
    <source>
        <dbReference type="ARBA" id="ARBA00022967"/>
    </source>
</evidence>
<evidence type="ECO:0000256" key="6">
    <source>
        <dbReference type="ARBA" id="ARBA00022737"/>
    </source>
</evidence>
<name>A0A811KZP4_9BILA</name>
<dbReference type="OrthoDB" id="6500128at2759"/>
<feature type="domain" description="ABC transporter" evidence="17">
    <location>
        <begin position="1011"/>
        <end position="1247"/>
    </location>
</feature>
<dbReference type="PROSITE" id="PS50893">
    <property type="entry name" value="ABC_TRANSPORTER_2"/>
    <property type="match status" value="2"/>
</dbReference>
<evidence type="ECO:0000256" key="12">
    <source>
        <dbReference type="ARBA" id="ARBA00023180"/>
    </source>
</evidence>
<dbReference type="Pfam" id="PF00664">
    <property type="entry name" value="ABC_membrane"/>
    <property type="match status" value="2"/>
</dbReference>
<dbReference type="CDD" id="cd18577">
    <property type="entry name" value="ABC_6TM_Pgp_ABCB1_D1_like"/>
    <property type="match status" value="1"/>
</dbReference>
<feature type="transmembrane region" description="Helical" evidence="16">
    <location>
        <begin position="949"/>
        <end position="972"/>
    </location>
</feature>
<dbReference type="Proteomes" id="UP000783686">
    <property type="component" value="Unassembled WGS sequence"/>
</dbReference>
<feature type="domain" description="ABC transmembrane type-1" evidence="18">
    <location>
        <begin position="29"/>
        <end position="324"/>
    </location>
</feature>
<keyword evidence="7" id="KW-0547">Nucleotide-binding</keyword>
<dbReference type="InterPro" id="IPR003439">
    <property type="entry name" value="ABC_transporter-like_ATP-bd"/>
</dbReference>
<evidence type="ECO:0000256" key="16">
    <source>
        <dbReference type="SAM" id="Phobius"/>
    </source>
</evidence>
<organism evidence="19 20">
    <name type="scientific">Bursaphelenchus okinawaensis</name>
    <dbReference type="NCBI Taxonomy" id="465554"/>
    <lineage>
        <taxon>Eukaryota</taxon>
        <taxon>Metazoa</taxon>
        <taxon>Ecdysozoa</taxon>
        <taxon>Nematoda</taxon>
        <taxon>Chromadorea</taxon>
        <taxon>Rhabditida</taxon>
        <taxon>Tylenchina</taxon>
        <taxon>Tylenchomorpha</taxon>
        <taxon>Aphelenchoidea</taxon>
        <taxon>Aphelenchoididae</taxon>
        <taxon>Bursaphelenchus</taxon>
    </lineage>
</organism>
<dbReference type="EMBL" id="CAJFDH010000004">
    <property type="protein sequence ID" value="CAD5221357.1"/>
    <property type="molecule type" value="Genomic_DNA"/>
</dbReference>
<keyword evidence="20" id="KW-1185">Reference proteome</keyword>
<dbReference type="PROSITE" id="PS50929">
    <property type="entry name" value="ABC_TM1F"/>
    <property type="match status" value="2"/>
</dbReference>
<dbReference type="Proteomes" id="UP000614601">
    <property type="component" value="Unassembled WGS sequence"/>
</dbReference>
<keyword evidence="12" id="KW-0325">Glycoprotein</keyword>
<evidence type="ECO:0000256" key="4">
    <source>
        <dbReference type="ARBA" id="ARBA00022448"/>
    </source>
</evidence>
<dbReference type="SUPFAM" id="SSF90123">
    <property type="entry name" value="ABC transporter transmembrane region"/>
    <property type="match status" value="2"/>
</dbReference>
<dbReference type="Gene3D" id="1.20.1560.10">
    <property type="entry name" value="ABC transporter type 1, transmembrane domain"/>
    <property type="match status" value="1"/>
</dbReference>
<evidence type="ECO:0000256" key="2">
    <source>
        <dbReference type="ARBA" id="ARBA00007577"/>
    </source>
</evidence>
<comment type="caution">
    <text evidence="19">The sequence shown here is derived from an EMBL/GenBank/DDBJ whole genome shotgun (WGS) entry which is preliminary data.</text>
</comment>
<evidence type="ECO:0000256" key="13">
    <source>
        <dbReference type="ARBA" id="ARBA00034018"/>
    </source>
</evidence>
<feature type="transmembrane region" description="Helical" evidence="16">
    <location>
        <begin position="837"/>
        <end position="856"/>
    </location>
</feature>
<dbReference type="InterPro" id="IPR017871">
    <property type="entry name" value="ABC_transporter-like_CS"/>
</dbReference>
<evidence type="ECO:0000256" key="8">
    <source>
        <dbReference type="ARBA" id="ARBA00022840"/>
    </source>
</evidence>
<dbReference type="CDD" id="cd18578">
    <property type="entry name" value="ABC_6TM_Pgp_ABCB1_D2_like"/>
    <property type="match status" value="1"/>
</dbReference>
<feature type="transmembrane region" description="Helical" evidence="16">
    <location>
        <begin position="25"/>
        <end position="44"/>
    </location>
</feature>
<feature type="domain" description="ABC transporter" evidence="17">
    <location>
        <begin position="359"/>
        <end position="595"/>
    </location>
</feature>
<keyword evidence="5 16" id="KW-0812">Transmembrane</keyword>
<dbReference type="InterPro" id="IPR027417">
    <property type="entry name" value="P-loop_NTPase"/>
</dbReference>
<evidence type="ECO:0000259" key="17">
    <source>
        <dbReference type="PROSITE" id="PS50893"/>
    </source>
</evidence>
<keyword evidence="6" id="KW-0677">Repeat</keyword>
<keyword evidence="10 16" id="KW-1133">Transmembrane helix</keyword>
<dbReference type="PROSITE" id="PS00211">
    <property type="entry name" value="ABC_TRANSPORTER_1"/>
    <property type="match status" value="2"/>
</dbReference>
<dbReference type="GO" id="GO:0005743">
    <property type="term" value="C:mitochondrial inner membrane"/>
    <property type="evidence" value="ECO:0007669"/>
    <property type="project" value="TreeGrafter"/>
</dbReference>
<feature type="transmembrane region" description="Helical" evidence="16">
    <location>
        <begin position="260"/>
        <end position="281"/>
    </location>
</feature>
<feature type="transmembrane region" description="Helical" evidence="16">
    <location>
        <begin position="157"/>
        <end position="176"/>
    </location>
</feature>
<dbReference type="SMART" id="SM00382">
    <property type="entry name" value="AAA"/>
    <property type="match status" value="2"/>
</dbReference>
<dbReference type="InterPro" id="IPR011527">
    <property type="entry name" value="ABC1_TM_dom"/>
</dbReference>